<organism evidence="4 5">
    <name type="scientific">Pseudonocardia charpentierae</name>
    <dbReference type="NCBI Taxonomy" id="3075545"/>
    <lineage>
        <taxon>Bacteria</taxon>
        <taxon>Bacillati</taxon>
        <taxon>Actinomycetota</taxon>
        <taxon>Actinomycetes</taxon>
        <taxon>Pseudonocardiales</taxon>
        <taxon>Pseudonocardiaceae</taxon>
        <taxon>Pseudonocardia</taxon>
    </lineage>
</organism>
<dbReference type="PANTHER" id="PTHR34219">
    <property type="entry name" value="IRON-REGULATED INNER MEMBRANE PROTEIN-RELATED"/>
    <property type="match status" value="1"/>
</dbReference>
<feature type="transmembrane region" description="Helical" evidence="2">
    <location>
        <begin position="374"/>
        <end position="394"/>
    </location>
</feature>
<dbReference type="Pfam" id="PF03413">
    <property type="entry name" value="PepSY"/>
    <property type="match status" value="1"/>
</dbReference>
<feature type="region of interest" description="Disordered" evidence="1">
    <location>
        <begin position="1"/>
        <end position="28"/>
    </location>
</feature>
<feature type="transmembrane region" description="Helical" evidence="2">
    <location>
        <begin position="44"/>
        <end position="66"/>
    </location>
</feature>
<dbReference type="InterPro" id="IPR005625">
    <property type="entry name" value="PepSY-ass_TM"/>
</dbReference>
<evidence type="ECO:0000313" key="5">
    <source>
        <dbReference type="Proteomes" id="UP001183202"/>
    </source>
</evidence>
<dbReference type="Proteomes" id="UP001183202">
    <property type="component" value="Unassembled WGS sequence"/>
</dbReference>
<keyword evidence="5" id="KW-1185">Reference proteome</keyword>
<accession>A0ABU2NI19</accession>
<sequence>MSATPETTGPETAAPETAAPETRTHSTAPTGWAALRPLVLRLHFYAGVLVAPFLAIACLTGLIYVFSPQLSDAVYADELLVGPHAGPARPLDEQVAAALATHPEGTLDSLVLPGDPDRTTGVVLDVDGLGDDLQRTVYVDPYTAQVRGSLDTWWDTPPLQTTLDSLHRNLLLGEPGRIYSELAASWLWALVLGGLALWIGKRRGRRSVRDTVVPPRGIRPGRMRIMGWHGATGVWLAVALLFISATGLTWSTYAGERFGAIVDAVKGSTPALAAESVPVGAGGFIPVQEAVERGVATGLQGPLKVGIPAAPGSPFTVAEIARDWPVQRDEVALDPYTGAVTESIIWSDFPVMAKLTRIGILAHMGSLFGLVSQLALAAMALGLLCVLFWGYRMWWQRRPTRGARRPTPPVRRGTMRALSQPASFAIVLGAVVVGWLLPVFGVSLLLFVAGDAIAGTLARRRAGV</sequence>
<feature type="domain" description="PepSY" evidence="3">
    <location>
        <begin position="91"/>
        <end position="149"/>
    </location>
</feature>
<evidence type="ECO:0000313" key="4">
    <source>
        <dbReference type="EMBL" id="MDT0353539.1"/>
    </source>
</evidence>
<dbReference type="PANTHER" id="PTHR34219:SF1">
    <property type="entry name" value="PEPSY DOMAIN-CONTAINING PROTEIN"/>
    <property type="match status" value="1"/>
</dbReference>
<feature type="compositionally biased region" description="Low complexity" evidence="1">
    <location>
        <begin position="1"/>
        <end position="21"/>
    </location>
</feature>
<gene>
    <name evidence="4" type="ORF">RM445_29005</name>
</gene>
<comment type="caution">
    <text evidence="4">The sequence shown here is derived from an EMBL/GenBank/DDBJ whole genome shotgun (WGS) entry which is preliminary data.</text>
</comment>
<keyword evidence="2" id="KW-0472">Membrane</keyword>
<evidence type="ECO:0000256" key="2">
    <source>
        <dbReference type="SAM" id="Phobius"/>
    </source>
</evidence>
<evidence type="ECO:0000259" key="3">
    <source>
        <dbReference type="Pfam" id="PF03413"/>
    </source>
</evidence>
<name>A0ABU2NI19_9PSEU</name>
<evidence type="ECO:0000256" key="1">
    <source>
        <dbReference type="SAM" id="MobiDB-lite"/>
    </source>
</evidence>
<dbReference type="InterPro" id="IPR025711">
    <property type="entry name" value="PepSY"/>
</dbReference>
<feature type="transmembrane region" description="Helical" evidence="2">
    <location>
        <begin position="226"/>
        <end position="250"/>
    </location>
</feature>
<dbReference type="EMBL" id="JAVREJ010000035">
    <property type="protein sequence ID" value="MDT0353539.1"/>
    <property type="molecule type" value="Genomic_DNA"/>
</dbReference>
<dbReference type="Pfam" id="PF03929">
    <property type="entry name" value="PepSY_TM"/>
    <property type="match status" value="1"/>
</dbReference>
<proteinExistence type="predicted"/>
<dbReference type="RefSeq" id="WP_311560050.1">
    <property type="nucleotide sequence ID" value="NZ_JAVREJ010000035.1"/>
</dbReference>
<reference evidence="5" key="1">
    <citation type="submission" date="2023-07" db="EMBL/GenBank/DDBJ databases">
        <title>30 novel species of actinomycetes from the DSMZ collection.</title>
        <authorList>
            <person name="Nouioui I."/>
        </authorList>
    </citation>
    <scope>NUCLEOTIDE SEQUENCE [LARGE SCALE GENOMIC DNA]</scope>
    <source>
        <strain evidence="5">DSM 45834</strain>
    </source>
</reference>
<feature type="transmembrane region" description="Helical" evidence="2">
    <location>
        <begin position="178"/>
        <end position="199"/>
    </location>
</feature>
<protein>
    <submittedName>
        <fullName evidence="4">PepSY domain-containing protein</fullName>
    </submittedName>
</protein>
<keyword evidence="2" id="KW-1133">Transmembrane helix</keyword>
<keyword evidence="2" id="KW-0812">Transmembrane</keyword>